<dbReference type="Pfam" id="PF02797">
    <property type="entry name" value="Chal_sti_synt_C"/>
    <property type="match status" value="1"/>
</dbReference>
<proteinExistence type="inferred from homology"/>
<evidence type="ECO:0000256" key="3">
    <source>
        <dbReference type="PIRSR" id="PIRSR000451-1"/>
    </source>
</evidence>
<feature type="domain" description="Chalcone/stilbene synthase C-terminal" evidence="5">
    <location>
        <begin position="258"/>
        <end position="335"/>
    </location>
</feature>
<dbReference type="PANTHER" id="PTHR11877">
    <property type="entry name" value="HYDROXYMETHYLGLUTARYL-COA SYNTHASE"/>
    <property type="match status" value="1"/>
</dbReference>
<comment type="similarity">
    <text evidence="1">Belongs to the thiolase-like superfamily. Chalcone/stilbene synthases family.</text>
</comment>
<evidence type="ECO:0000256" key="1">
    <source>
        <dbReference type="ARBA" id="ARBA00005531"/>
    </source>
</evidence>
<name>A0A6G3X9I8_9ACTN</name>
<dbReference type="AlphaFoldDB" id="A0A6G3X9I8"/>
<dbReference type="GO" id="GO:0016747">
    <property type="term" value="F:acyltransferase activity, transferring groups other than amino-acyl groups"/>
    <property type="evidence" value="ECO:0007669"/>
    <property type="project" value="InterPro"/>
</dbReference>
<evidence type="ECO:0000259" key="5">
    <source>
        <dbReference type="Pfam" id="PF02797"/>
    </source>
</evidence>
<keyword evidence="2" id="KW-0808">Transferase</keyword>
<dbReference type="Pfam" id="PF00195">
    <property type="entry name" value="Chal_sti_synt_N"/>
    <property type="match status" value="1"/>
</dbReference>
<dbReference type="InterPro" id="IPR012328">
    <property type="entry name" value="Chalcone/stilbene_synt_C"/>
</dbReference>
<evidence type="ECO:0000259" key="4">
    <source>
        <dbReference type="Pfam" id="PF00195"/>
    </source>
</evidence>
<sequence>MTVHVAKPVTVMAGNKVTTAEICADIRDRMPEHPRLAAFLRSMSGSGVATRYFSRPLAEVVEDSGVGRRNLTAFADACEMAVDAARRALAATGLVADDIDAIVTSHTTSWTLPNLDVHLVEVLGLRPDVSRVALTSLACAGGTQALVRAADQLRARPGGKVLVVVAEVLSTTYHAHEDSMESMIYKGLFGDSAGACVVSDTLLEPGFAIESTFEYVLPDSLDRYWGEVDADGAHFRSTRKALGAPAEVLPAVLEWLGSWRPEFAVVHPGGPRIISEVTAALGLDAARTRHSFASLEENGNLGGNAVLDVLGRSHATPPPDGAEGIIVAFGPGFATTCVRGVWRAPTTER</sequence>
<evidence type="ECO:0000313" key="6">
    <source>
        <dbReference type="EMBL" id="NEE14180.1"/>
    </source>
</evidence>
<dbReference type="InterPro" id="IPR016039">
    <property type="entry name" value="Thiolase-like"/>
</dbReference>
<organism evidence="6">
    <name type="scientific">Streptomyces sp. SID7499</name>
    <dbReference type="NCBI Taxonomy" id="2706086"/>
    <lineage>
        <taxon>Bacteria</taxon>
        <taxon>Bacillati</taxon>
        <taxon>Actinomycetota</taxon>
        <taxon>Actinomycetes</taxon>
        <taxon>Kitasatosporales</taxon>
        <taxon>Streptomycetaceae</taxon>
        <taxon>Streptomyces</taxon>
    </lineage>
</organism>
<accession>A0A6G3X9I8</accession>
<dbReference type="Gene3D" id="3.40.47.10">
    <property type="match status" value="2"/>
</dbReference>
<comment type="caution">
    <text evidence="6">The sequence shown here is derived from an EMBL/GenBank/DDBJ whole genome shotgun (WGS) entry which is preliminary data.</text>
</comment>
<evidence type="ECO:0000256" key="2">
    <source>
        <dbReference type="ARBA" id="ARBA00022679"/>
    </source>
</evidence>
<feature type="active site" description="Acyl-thioester intermediate" evidence="3">
    <location>
        <position position="139"/>
    </location>
</feature>
<protein>
    <submittedName>
        <fullName evidence="6">PhlD</fullName>
    </submittedName>
</protein>
<dbReference type="SUPFAM" id="SSF53901">
    <property type="entry name" value="Thiolase-like"/>
    <property type="match status" value="2"/>
</dbReference>
<feature type="domain" description="Chalcone/stilbene synthase N-terminal" evidence="4">
    <location>
        <begin position="68"/>
        <end position="198"/>
    </location>
</feature>
<dbReference type="PANTHER" id="PTHR11877:SF46">
    <property type="entry name" value="TYPE III POLYKETIDE SYNTHASE A"/>
    <property type="match status" value="1"/>
</dbReference>
<dbReference type="EMBL" id="JAAGMN010005032">
    <property type="protein sequence ID" value="NEE14180.1"/>
    <property type="molecule type" value="Genomic_DNA"/>
</dbReference>
<dbReference type="GO" id="GO:0030639">
    <property type="term" value="P:polyketide biosynthetic process"/>
    <property type="evidence" value="ECO:0007669"/>
    <property type="project" value="TreeGrafter"/>
</dbReference>
<dbReference type="PIRSF" id="PIRSF000451">
    <property type="entry name" value="PKS_III"/>
    <property type="match status" value="1"/>
</dbReference>
<dbReference type="InterPro" id="IPR011141">
    <property type="entry name" value="Polyketide_synthase_type-III"/>
</dbReference>
<dbReference type="InterPro" id="IPR001099">
    <property type="entry name" value="Chalcone/stilbene_synt_N"/>
</dbReference>
<reference evidence="6" key="1">
    <citation type="submission" date="2020-01" db="EMBL/GenBank/DDBJ databases">
        <title>Insect and environment-associated Actinomycetes.</title>
        <authorList>
            <person name="Currrie C."/>
            <person name="Chevrette M."/>
            <person name="Carlson C."/>
            <person name="Stubbendieck R."/>
            <person name="Wendt-Pienkowski E."/>
        </authorList>
    </citation>
    <scope>NUCLEOTIDE SEQUENCE</scope>
    <source>
        <strain evidence="6">SID7499</strain>
    </source>
</reference>
<gene>
    <name evidence="6" type="ORF">G3M58_47940</name>
</gene>